<dbReference type="Proteomes" id="UP001521222">
    <property type="component" value="Unassembled WGS sequence"/>
</dbReference>
<reference evidence="1 2" key="1">
    <citation type="submission" date="2024-02" db="EMBL/GenBank/DDBJ databases">
        <title>De novo assembly and annotation of 12 fungi associated with fruit tree decline syndrome in Ontario, Canada.</title>
        <authorList>
            <person name="Sulman M."/>
            <person name="Ellouze W."/>
            <person name="Ilyukhin E."/>
        </authorList>
    </citation>
    <scope>NUCLEOTIDE SEQUENCE [LARGE SCALE GENOMIC DNA]</scope>
    <source>
        <strain evidence="1 2">M97-236</strain>
    </source>
</reference>
<gene>
    <name evidence="1" type="primary">VPS62_2</name>
    <name evidence="1" type="ORF">SLS59_004955</name>
</gene>
<name>A0ABR3RCX3_9PLEO</name>
<evidence type="ECO:0000313" key="2">
    <source>
        <dbReference type="Proteomes" id="UP001521222"/>
    </source>
</evidence>
<evidence type="ECO:0000313" key="1">
    <source>
        <dbReference type="EMBL" id="KAL1602266.1"/>
    </source>
</evidence>
<proteinExistence type="predicted"/>
<comment type="caution">
    <text evidence="1">The sequence shown here is derived from an EMBL/GenBank/DDBJ whole genome shotgun (WGS) entry which is preliminary data.</text>
</comment>
<dbReference type="EMBL" id="JAKIXB020000014">
    <property type="protein sequence ID" value="KAL1602266.1"/>
    <property type="molecule type" value="Genomic_DNA"/>
</dbReference>
<organism evidence="1 2">
    <name type="scientific">Nothophoma quercina</name>
    <dbReference type="NCBI Taxonomy" id="749835"/>
    <lineage>
        <taxon>Eukaryota</taxon>
        <taxon>Fungi</taxon>
        <taxon>Dikarya</taxon>
        <taxon>Ascomycota</taxon>
        <taxon>Pezizomycotina</taxon>
        <taxon>Dothideomycetes</taxon>
        <taxon>Pleosporomycetidae</taxon>
        <taxon>Pleosporales</taxon>
        <taxon>Pleosporineae</taxon>
        <taxon>Didymellaceae</taxon>
        <taxon>Nothophoma</taxon>
    </lineage>
</organism>
<accession>A0ABR3RCX3</accession>
<keyword evidence="2" id="KW-1185">Reference proteome</keyword>
<protein>
    <submittedName>
        <fullName evidence="1">Vacuolar protein sorting-associated protein 62</fullName>
    </submittedName>
</protein>
<sequence>MEPVVYIAKGSHAMYPRTGAIDHTIPNYNSKLPFLLVDYCNKGQRYDPLEASYNYTYKPEAEDMIRRASRTSNPADIIGEFEEITQNPTCPSWLKFRGHWGDKEYPRIDPRQTALLSFQRYVDGPTGPAFKDLARKKVWPANSHAWGQRIRTSLDESTSLKDWFQSWRWTCVGLRKVGWRVKGKPKRVSVDGQAVEQAEK</sequence>